<evidence type="ECO:0000313" key="2">
    <source>
        <dbReference type="Proteomes" id="UP000824890"/>
    </source>
</evidence>
<name>A0ABQ7YHK8_BRANA</name>
<evidence type="ECO:0008006" key="3">
    <source>
        <dbReference type="Google" id="ProtNLM"/>
    </source>
</evidence>
<dbReference type="InterPro" id="IPR029062">
    <property type="entry name" value="Class_I_gatase-like"/>
</dbReference>
<dbReference type="Proteomes" id="UP000824890">
    <property type="component" value="Unassembled WGS sequence"/>
</dbReference>
<protein>
    <recommendedName>
        <fullName evidence="3">Glutamine amidotransferase domain-containing protein</fullName>
    </recommendedName>
</protein>
<dbReference type="Gene3D" id="3.40.50.880">
    <property type="match status" value="1"/>
</dbReference>
<keyword evidence="2" id="KW-1185">Reference proteome</keyword>
<accession>A0ABQ7YHK8</accession>
<evidence type="ECO:0000313" key="1">
    <source>
        <dbReference type="EMBL" id="KAH0867670.1"/>
    </source>
</evidence>
<comment type="caution">
    <text evidence="1">The sequence shown here is derived from an EMBL/GenBank/DDBJ whole genome shotgun (WGS) entry which is preliminary data.</text>
</comment>
<dbReference type="EMBL" id="JAGKQM010000017">
    <property type="protein sequence ID" value="KAH0867670.1"/>
    <property type="molecule type" value="Genomic_DNA"/>
</dbReference>
<organism evidence="1 2">
    <name type="scientific">Brassica napus</name>
    <name type="common">Rape</name>
    <dbReference type="NCBI Taxonomy" id="3708"/>
    <lineage>
        <taxon>Eukaryota</taxon>
        <taxon>Viridiplantae</taxon>
        <taxon>Streptophyta</taxon>
        <taxon>Embryophyta</taxon>
        <taxon>Tracheophyta</taxon>
        <taxon>Spermatophyta</taxon>
        <taxon>Magnoliopsida</taxon>
        <taxon>eudicotyledons</taxon>
        <taxon>Gunneridae</taxon>
        <taxon>Pentapetalae</taxon>
        <taxon>rosids</taxon>
        <taxon>malvids</taxon>
        <taxon>Brassicales</taxon>
        <taxon>Brassicaceae</taxon>
        <taxon>Brassiceae</taxon>
        <taxon>Brassica</taxon>
    </lineage>
</organism>
<gene>
    <name evidence="1" type="ORF">HID58_074692</name>
</gene>
<sequence>MSVTPVPKRLNPSIAQGHLEDLSIANKSLPRRDSMERHGFVRTLLIDNYNSYTFNIYQALSTINGDTFLSFSLSLPNDEWTWEEAYCYLYEDAAFDNMVISPGHGSPIPTCVCLILNMALALRLPWTSDTGLYLWRLCGACPITSQWTVKVLSGIEHYGTFFLGLHPGETLISRQVIYYSHKLKHKVIPSFSRGVGMFSG</sequence>
<proteinExistence type="predicted"/>
<reference evidence="1 2" key="1">
    <citation type="submission" date="2021-05" db="EMBL/GenBank/DDBJ databases">
        <title>Genome Assembly of Synthetic Allotetraploid Brassica napus Reveals Homoeologous Exchanges between Subgenomes.</title>
        <authorList>
            <person name="Davis J.T."/>
        </authorList>
    </citation>
    <scope>NUCLEOTIDE SEQUENCE [LARGE SCALE GENOMIC DNA]</scope>
    <source>
        <strain evidence="2">cv. Da-Ae</strain>
        <tissue evidence="1">Seedling</tissue>
    </source>
</reference>